<keyword evidence="4" id="KW-1185">Reference proteome</keyword>
<dbReference type="Proteomes" id="UP000008136">
    <property type="component" value="Chromosome"/>
</dbReference>
<dbReference type="GO" id="GO:0000166">
    <property type="term" value="F:nucleotide binding"/>
    <property type="evidence" value="ECO:0007669"/>
    <property type="project" value="InterPro"/>
</dbReference>
<feature type="domain" description="Gfo/Idh/MocA-like oxidoreductase N-terminal" evidence="1">
    <location>
        <begin position="1"/>
        <end position="118"/>
    </location>
</feature>
<evidence type="ECO:0000259" key="2">
    <source>
        <dbReference type="Pfam" id="PF22725"/>
    </source>
</evidence>
<dbReference type="SUPFAM" id="SSF51735">
    <property type="entry name" value="NAD(P)-binding Rossmann-fold domains"/>
    <property type="match status" value="1"/>
</dbReference>
<dbReference type="Pfam" id="PF22725">
    <property type="entry name" value="GFO_IDH_MocA_C3"/>
    <property type="match status" value="1"/>
</dbReference>
<name>F2KQM5_ARCVS</name>
<dbReference type="Gene3D" id="3.40.50.720">
    <property type="entry name" value="NAD(P)-binding Rossmann-like Domain"/>
    <property type="match status" value="1"/>
</dbReference>
<dbReference type="InterPro" id="IPR051450">
    <property type="entry name" value="Gfo/Idh/MocA_Oxidoreductases"/>
</dbReference>
<accession>F2KQM5</accession>
<dbReference type="EMBL" id="CP002588">
    <property type="protein sequence ID" value="AEA46587.1"/>
    <property type="molecule type" value="Genomic_DNA"/>
</dbReference>
<dbReference type="eggNOG" id="arCOG01622">
    <property type="taxonomic scope" value="Archaea"/>
</dbReference>
<dbReference type="RefSeq" id="WP_013683261.1">
    <property type="nucleotide sequence ID" value="NC_015320.1"/>
</dbReference>
<dbReference type="InterPro" id="IPR036291">
    <property type="entry name" value="NAD(P)-bd_dom_sf"/>
</dbReference>
<dbReference type="InterPro" id="IPR000683">
    <property type="entry name" value="Gfo/Idh/MocA-like_OxRdtase_N"/>
</dbReference>
<dbReference type="STRING" id="693661.Arcve_0564"/>
<dbReference type="KEGG" id="ave:Arcve_0564"/>
<dbReference type="HOGENOM" id="CLU_023194_10_2_2"/>
<sequence length="301" mass="34258">MKIGVIGLGRWGTKVAREYIALKDEGAIDSIVLCDTNECRLKQFADEAIALNQLNGVLSKVDGIHICSPNSTHYEIAKKALESGVHVLVEKPMTTNHNEAYELVEIATAENLILQVGHIFRFANVIRKIKELYDNRYFGQVYYFNLTWTHLMPYIKGVDVLWDLLPHPLDILNFITKEWPTEFIGVGRAYRRETLNEAVSIQAVYGDGKFANIHLSWINPIRRRILEIVGSKRTALVECVKQEIKVYENNEKTLDVKANNTIREEALNFIKAIETGKNNFNSSIVGARNVEMIERAINSLK</sequence>
<dbReference type="Gene3D" id="3.30.360.10">
    <property type="entry name" value="Dihydrodipicolinate Reductase, domain 2"/>
    <property type="match status" value="1"/>
</dbReference>
<dbReference type="SUPFAM" id="SSF55347">
    <property type="entry name" value="Glyceraldehyde-3-phosphate dehydrogenase-like, C-terminal domain"/>
    <property type="match status" value="1"/>
</dbReference>
<organism evidence="3 4">
    <name type="scientific">Archaeoglobus veneficus (strain DSM 11195 / SNP6)</name>
    <dbReference type="NCBI Taxonomy" id="693661"/>
    <lineage>
        <taxon>Archaea</taxon>
        <taxon>Methanobacteriati</taxon>
        <taxon>Methanobacteriota</taxon>
        <taxon>Archaeoglobi</taxon>
        <taxon>Archaeoglobales</taxon>
        <taxon>Archaeoglobaceae</taxon>
        <taxon>Archaeoglobus</taxon>
    </lineage>
</organism>
<dbReference type="AlphaFoldDB" id="F2KQM5"/>
<evidence type="ECO:0000259" key="1">
    <source>
        <dbReference type="Pfam" id="PF01408"/>
    </source>
</evidence>
<reference evidence="3 4" key="1">
    <citation type="submission" date="2011-03" db="EMBL/GenBank/DDBJ databases">
        <title>The complete genome of Archaeoglobus veneficus SNP6.</title>
        <authorList>
            <consortium name="US DOE Joint Genome Institute (JGI-PGF)"/>
            <person name="Lucas S."/>
            <person name="Copeland A."/>
            <person name="Lapidus A."/>
            <person name="Bruce D."/>
            <person name="Goodwin L."/>
            <person name="Pitluck S."/>
            <person name="Kyrpides N."/>
            <person name="Mavromatis K."/>
            <person name="Pagani I."/>
            <person name="Ivanova N."/>
            <person name="Mikhailova N."/>
            <person name="Lu M."/>
            <person name="Detter J.C."/>
            <person name="Tapia R."/>
            <person name="Han C."/>
            <person name="Land M."/>
            <person name="Hauser L."/>
            <person name="Markowitz V."/>
            <person name="Cheng J.-F."/>
            <person name="Hugenholtz P."/>
            <person name="Woyke T."/>
            <person name="Wu D."/>
            <person name="Spring S."/>
            <person name="Brambilla E."/>
            <person name="Klenk H.-P."/>
            <person name="Eisen J.A."/>
        </authorList>
    </citation>
    <scope>NUCLEOTIDE SEQUENCE [LARGE SCALE GENOMIC DNA]</scope>
    <source>
        <strain>SNP6</strain>
    </source>
</reference>
<evidence type="ECO:0000313" key="4">
    <source>
        <dbReference type="Proteomes" id="UP000008136"/>
    </source>
</evidence>
<gene>
    <name evidence="3" type="ordered locus">Arcve_0564</name>
</gene>
<feature type="domain" description="GFO/IDH/MocA-like oxidoreductase" evidence="2">
    <location>
        <begin position="126"/>
        <end position="234"/>
    </location>
</feature>
<dbReference type="GeneID" id="10393660"/>
<protein>
    <submittedName>
        <fullName evidence="3">Oxidoreductase domain protein</fullName>
    </submittedName>
</protein>
<proteinExistence type="predicted"/>
<dbReference type="InterPro" id="IPR055170">
    <property type="entry name" value="GFO_IDH_MocA-like_dom"/>
</dbReference>
<dbReference type="PANTHER" id="PTHR43377">
    <property type="entry name" value="BILIVERDIN REDUCTASE A"/>
    <property type="match status" value="1"/>
</dbReference>
<evidence type="ECO:0000313" key="3">
    <source>
        <dbReference type="EMBL" id="AEA46587.1"/>
    </source>
</evidence>
<dbReference type="PANTHER" id="PTHR43377:SF6">
    <property type="entry name" value="GFO_IDH_MOCA-LIKE OXIDOREDUCTASE N-TERMINAL DOMAIN-CONTAINING PROTEIN"/>
    <property type="match status" value="1"/>
</dbReference>
<dbReference type="OrthoDB" id="25239at2157"/>
<dbReference type="Pfam" id="PF01408">
    <property type="entry name" value="GFO_IDH_MocA"/>
    <property type="match status" value="1"/>
</dbReference>